<dbReference type="Gene3D" id="1.25.40.20">
    <property type="entry name" value="Ankyrin repeat-containing domain"/>
    <property type="match status" value="1"/>
</dbReference>
<evidence type="ECO:0000256" key="2">
    <source>
        <dbReference type="ARBA" id="ARBA00023043"/>
    </source>
</evidence>
<name>A0ABP1R9W1_9HEXA</name>
<dbReference type="Pfam" id="PF12796">
    <property type="entry name" value="Ank_2"/>
    <property type="match status" value="1"/>
</dbReference>
<comment type="caution">
    <text evidence="4">The sequence shown here is derived from an EMBL/GenBank/DDBJ whole genome shotgun (WGS) entry which is preliminary data.</text>
</comment>
<organism evidence="4 5">
    <name type="scientific">Orchesella dallaii</name>
    <dbReference type="NCBI Taxonomy" id="48710"/>
    <lineage>
        <taxon>Eukaryota</taxon>
        <taxon>Metazoa</taxon>
        <taxon>Ecdysozoa</taxon>
        <taxon>Arthropoda</taxon>
        <taxon>Hexapoda</taxon>
        <taxon>Collembola</taxon>
        <taxon>Entomobryomorpha</taxon>
        <taxon>Entomobryoidea</taxon>
        <taxon>Orchesellidae</taxon>
        <taxon>Orchesellinae</taxon>
        <taxon>Orchesella</taxon>
    </lineage>
</organism>
<dbReference type="PROSITE" id="PS50088">
    <property type="entry name" value="ANK_REPEAT"/>
    <property type="match status" value="1"/>
</dbReference>
<dbReference type="PANTHER" id="PTHR24198:SF165">
    <property type="entry name" value="ANKYRIN REPEAT-CONTAINING PROTEIN-RELATED"/>
    <property type="match status" value="1"/>
</dbReference>
<dbReference type="SUPFAM" id="SSF48403">
    <property type="entry name" value="Ankyrin repeat"/>
    <property type="match status" value="1"/>
</dbReference>
<accession>A0ABP1R9W1</accession>
<feature type="repeat" description="ANK" evidence="3">
    <location>
        <begin position="821"/>
        <end position="856"/>
    </location>
</feature>
<dbReference type="InterPro" id="IPR036770">
    <property type="entry name" value="Ankyrin_rpt-contain_sf"/>
</dbReference>
<keyword evidence="2 3" id="KW-0040">ANK repeat</keyword>
<dbReference type="PROSITE" id="PS50297">
    <property type="entry name" value="ANK_REP_REGION"/>
    <property type="match status" value="1"/>
</dbReference>
<dbReference type="SMART" id="SM00248">
    <property type="entry name" value="ANK"/>
    <property type="match status" value="6"/>
</dbReference>
<dbReference type="EMBL" id="CAXLJM020000068">
    <property type="protein sequence ID" value="CAL8124049.1"/>
    <property type="molecule type" value="Genomic_DNA"/>
</dbReference>
<proteinExistence type="predicted"/>
<gene>
    <name evidence="4" type="ORF">ODALV1_LOCUS20436</name>
</gene>
<reference evidence="4 5" key="1">
    <citation type="submission" date="2024-08" db="EMBL/GenBank/DDBJ databases">
        <authorList>
            <person name="Cucini C."/>
            <person name="Frati F."/>
        </authorList>
    </citation>
    <scope>NUCLEOTIDE SEQUENCE [LARGE SCALE GENOMIC DNA]</scope>
</reference>
<keyword evidence="1" id="KW-0677">Repeat</keyword>
<evidence type="ECO:0000256" key="3">
    <source>
        <dbReference type="PROSITE-ProRule" id="PRU00023"/>
    </source>
</evidence>
<evidence type="ECO:0000313" key="4">
    <source>
        <dbReference type="EMBL" id="CAL8124049.1"/>
    </source>
</evidence>
<dbReference type="InterPro" id="IPR002110">
    <property type="entry name" value="Ankyrin_rpt"/>
</dbReference>
<dbReference type="PANTHER" id="PTHR24198">
    <property type="entry name" value="ANKYRIN REPEAT AND PROTEIN KINASE DOMAIN-CONTAINING PROTEIN"/>
    <property type="match status" value="1"/>
</dbReference>
<dbReference type="Pfam" id="PF00023">
    <property type="entry name" value="Ank"/>
    <property type="match status" value="1"/>
</dbReference>
<dbReference type="Proteomes" id="UP001642540">
    <property type="component" value="Unassembled WGS sequence"/>
</dbReference>
<sequence>MDDKVKVFEETEFEQIVSINKSHKLVVLKCDTVTVEMVKNLISFRRKVVSVCRQAEDGIKGCEIVTDSQDWEDLSRKFVDKLWFRVDGSRHNAAELFSAPSMIELMGKHSMEFHTLNDRFFFNVLDCKLGHPIKKRNSRYLSNTVFSHFLPDKLVFVNINEQELRNYAKYGQRIGCVGDGEALESLHYEYDYMILQQMDMILIEKIWKQVNSSVHLIEYVRGQFKVVRSWGSQENVKRFYEPTQFCSFPFCDCPTSYNMIVTIPVSYKLDEDEQLVTLELNLNELLPKGRRVFGFQDKIDFFELERLVQGEKSIWALDFHSSTIKSQSKRYEHQIIRLVNQVVHDLSLGEHEKNMLKQVALNTLFPKFANNVQCTYTGLEKYMRMGLLEWENKNHSFMVFKHEVLAYYFLTELIVEHQDLENFSFSDVLAEVFVNCFETSLDQVTFKNQNNEKWFTKWIASYKFAHTRLFKFLDAFASKPEHADAISKFLGKTISSESVFKWIHATVHENLVNLLKLIVKLEIDDNKIFESEDIVVLAVKHDDISLIQSVMQQYKKHTNKELNDIKIPLFNHKYEFQYFITVLHIAAMKSHFSVFEFLLNHHFKDSVNQPDMKNLLYFFVAQTHEHDEVDEQKRIITNFIQNYPFVIEEEASPLTAPNIHVDLILHLFNLGVNVRATDEHKQNILHLCAKYLTPKEYDRVVNALVEKRETEIFHLKDKRQCTPLHVAVEHLELLDSTIHLFSSANVEFNAVNEENNTALIEAIFSYKSARMLDSLIHAGADDQTPRRYNRGVINFAAECSNFTALKYFIFRGHDVNAMDEDNCTPLHLALQHSTTRTHNIVVSLVQHGASVNAIDKNGQTPLKIISVFESFTRVENRTNEFLLKHGARTEMPGSYEEEVPRREHDNFPY</sequence>
<evidence type="ECO:0000313" key="5">
    <source>
        <dbReference type="Proteomes" id="UP001642540"/>
    </source>
</evidence>
<keyword evidence="5" id="KW-1185">Reference proteome</keyword>
<protein>
    <submittedName>
        <fullName evidence="4">Uncharacterized protein</fullName>
    </submittedName>
</protein>
<evidence type="ECO:0000256" key="1">
    <source>
        <dbReference type="ARBA" id="ARBA00022737"/>
    </source>
</evidence>